<evidence type="ECO:0000256" key="3">
    <source>
        <dbReference type="ARBA" id="ARBA00023315"/>
    </source>
</evidence>
<comment type="caution">
    <text evidence="4">The sequence shown here is derived from an EMBL/GenBank/DDBJ whole genome shotgun (WGS) entry which is preliminary data.</text>
</comment>
<keyword evidence="3" id="KW-0012">Acyltransferase</keyword>
<organism evidence="4 5">
    <name type="scientific">Saccharothrix lopnurensis</name>
    <dbReference type="NCBI Taxonomy" id="1670621"/>
    <lineage>
        <taxon>Bacteria</taxon>
        <taxon>Bacillati</taxon>
        <taxon>Actinomycetota</taxon>
        <taxon>Actinomycetes</taxon>
        <taxon>Pseudonocardiales</taxon>
        <taxon>Pseudonocardiaceae</taxon>
        <taxon>Saccharothrix</taxon>
    </lineage>
</organism>
<accession>A0ABW1P639</accession>
<evidence type="ECO:0000256" key="1">
    <source>
        <dbReference type="ARBA" id="ARBA00022649"/>
    </source>
</evidence>
<keyword evidence="1" id="KW-1277">Toxin-antitoxin system</keyword>
<keyword evidence="5" id="KW-1185">Reference proteome</keyword>
<dbReference type="Gene3D" id="3.40.630.30">
    <property type="match status" value="1"/>
</dbReference>
<keyword evidence="2" id="KW-0808">Transferase</keyword>
<dbReference type="PANTHER" id="PTHR36449:SF1">
    <property type="entry name" value="ACETYLTRANSFERASE"/>
    <property type="match status" value="1"/>
</dbReference>
<dbReference type="RefSeq" id="WP_380636520.1">
    <property type="nucleotide sequence ID" value="NZ_JBHSQO010000013.1"/>
</dbReference>
<dbReference type="SUPFAM" id="SSF55729">
    <property type="entry name" value="Acyl-CoA N-acyltransferases (Nat)"/>
    <property type="match status" value="1"/>
</dbReference>
<evidence type="ECO:0000313" key="4">
    <source>
        <dbReference type="EMBL" id="MFC6090560.1"/>
    </source>
</evidence>
<protein>
    <recommendedName>
        <fullName evidence="6">Acetyltransferase (GNAT) family protein</fullName>
    </recommendedName>
</protein>
<dbReference type="Proteomes" id="UP001596220">
    <property type="component" value="Unassembled WGS sequence"/>
</dbReference>
<reference evidence="5" key="1">
    <citation type="journal article" date="2019" name="Int. J. Syst. Evol. Microbiol.">
        <title>The Global Catalogue of Microorganisms (GCM) 10K type strain sequencing project: providing services to taxonomists for standard genome sequencing and annotation.</title>
        <authorList>
            <consortium name="The Broad Institute Genomics Platform"/>
            <consortium name="The Broad Institute Genome Sequencing Center for Infectious Disease"/>
            <person name="Wu L."/>
            <person name="Ma J."/>
        </authorList>
    </citation>
    <scope>NUCLEOTIDE SEQUENCE [LARGE SCALE GENOMIC DNA]</scope>
    <source>
        <strain evidence="5">CGMCC 4.7246</strain>
    </source>
</reference>
<name>A0ABW1P639_9PSEU</name>
<proteinExistence type="predicted"/>
<dbReference type="EMBL" id="JBHSQO010000013">
    <property type="protein sequence ID" value="MFC6090560.1"/>
    <property type="molecule type" value="Genomic_DNA"/>
</dbReference>
<evidence type="ECO:0000256" key="2">
    <source>
        <dbReference type="ARBA" id="ARBA00022679"/>
    </source>
</evidence>
<sequence>MTDWASSALDEQHELANFDCGVPVLDDWLRNQAVNAAKRGTAKTYVWTSIGGDRVVAYYAITPHQVAREEVSSSLAGGLTGPVPAYLLGKLALDRSLHGGGHGAELLHDALTRLVEAAEVASGRLIVVDAIDDKAAAFYRKYDFKPVIGNSRRLVIKVATVRKALGL</sequence>
<evidence type="ECO:0000313" key="5">
    <source>
        <dbReference type="Proteomes" id="UP001596220"/>
    </source>
</evidence>
<evidence type="ECO:0008006" key="6">
    <source>
        <dbReference type="Google" id="ProtNLM"/>
    </source>
</evidence>
<gene>
    <name evidence="4" type="ORF">ACFP3R_14840</name>
</gene>
<dbReference type="PANTHER" id="PTHR36449">
    <property type="entry name" value="ACETYLTRANSFERASE-RELATED"/>
    <property type="match status" value="1"/>
</dbReference>
<dbReference type="InterPro" id="IPR016181">
    <property type="entry name" value="Acyl_CoA_acyltransferase"/>
</dbReference>